<evidence type="ECO:0000313" key="3">
    <source>
        <dbReference type="EMBL" id="ETX00144.1"/>
    </source>
</evidence>
<evidence type="ECO:0000313" key="4">
    <source>
        <dbReference type="Proteomes" id="UP000019141"/>
    </source>
</evidence>
<dbReference type="AlphaFoldDB" id="W4LPY7"/>
<dbReference type="HOGENOM" id="CLU_3077923_0_0_7"/>
<dbReference type="Proteomes" id="UP000019141">
    <property type="component" value="Unassembled WGS sequence"/>
</dbReference>
<feature type="transmembrane region" description="Helical" evidence="2">
    <location>
        <begin position="6"/>
        <end position="26"/>
    </location>
</feature>
<keyword evidence="2" id="KW-1133">Transmembrane helix</keyword>
<reference evidence="3 4" key="1">
    <citation type="journal article" date="2014" name="Nature">
        <title>An environmental bacterial taxon with a large and distinct metabolic repertoire.</title>
        <authorList>
            <person name="Wilson M.C."/>
            <person name="Mori T."/>
            <person name="Ruckert C."/>
            <person name="Uria A.R."/>
            <person name="Helf M.J."/>
            <person name="Takada K."/>
            <person name="Gernert C."/>
            <person name="Steffens U.A."/>
            <person name="Heycke N."/>
            <person name="Schmitt S."/>
            <person name="Rinke C."/>
            <person name="Helfrich E.J."/>
            <person name="Brachmann A.O."/>
            <person name="Gurgui C."/>
            <person name="Wakimoto T."/>
            <person name="Kracht M."/>
            <person name="Crusemann M."/>
            <person name="Hentschel U."/>
            <person name="Abe I."/>
            <person name="Matsunaga S."/>
            <person name="Kalinowski J."/>
            <person name="Takeyama H."/>
            <person name="Piel J."/>
        </authorList>
    </citation>
    <scope>NUCLEOTIDE SEQUENCE [LARGE SCALE GENOMIC DNA]</scope>
    <source>
        <strain evidence="4">TSY1</strain>
    </source>
</reference>
<proteinExistence type="predicted"/>
<dbReference type="NCBIfam" id="TIGR04391">
    <property type="entry name" value="CcmD_alt_fam"/>
    <property type="match status" value="1"/>
</dbReference>
<keyword evidence="2" id="KW-0472">Membrane</keyword>
<gene>
    <name evidence="3" type="ORF">ETSY1_12295</name>
</gene>
<evidence type="ECO:0008006" key="5">
    <source>
        <dbReference type="Google" id="ProtNLM"/>
    </source>
</evidence>
<evidence type="ECO:0000256" key="1">
    <source>
        <dbReference type="SAM" id="Coils"/>
    </source>
</evidence>
<keyword evidence="2" id="KW-0812">Transmembrane</keyword>
<dbReference type="InterPro" id="IPR030888">
    <property type="entry name" value="Put_ccm"/>
</dbReference>
<organism evidence="3 4">
    <name type="scientific">Entotheonella factor</name>
    <dbReference type="NCBI Taxonomy" id="1429438"/>
    <lineage>
        <taxon>Bacteria</taxon>
        <taxon>Pseudomonadati</taxon>
        <taxon>Nitrospinota/Tectimicrobiota group</taxon>
        <taxon>Candidatus Tectimicrobiota</taxon>
        <taxon>Candidatus Entotheonellia</taxon>
        <taxon>Candidatus Entotheonellales</taxon>
        <taxon>Candidatus Entotheonellaceae</taxon>
        <taxon>Candidatus Entotheonella</taxon>
    </lineage>
</organism>
<comment type="caution">
    <text evidence="3">The sequence shown here is derived from an EMBL/GenBank/DDBJ whole genome shotgun (WGS) entry which is preliminary data.</text>
</comment>
<keyword evidence="1" id="KW-0175">Coiled coil</keyword>
<dbReference type="EMBL" id="AZHW01000371">
    <property type="protein sequence ID" value="ETX00144.1"/>
    <property type="molecule type" value="Genomic_DNA"/>
</dbReference>
<feature type="coiled-coil region" evidence="1">
    <location>
        <begin position="22"/>
        <end position="49"/>
    </location>
</feature>
<sequence>MQNFWYLFAAYMVIWTAIFFYVVTLARKNRELRDELRVLQNRVEQLKAERET</sequence>
<protein>
    <recommendedName>
        <fullName evidence="5">CcmD family protein</fullName>
    </recommendedName>
</protein>
<keyword evidence="4" id="KW-1185">Reference proteome</keyword>
<accession>W4LPY7</accession>
<evidence type="ECO:0000256" key="2">
    <source>
        <dbReference type="SAM" id="Phobius"/>
    </source>
</evidence>
<name>W4LPY7_ENTF1</name>